<feature type="domain" description="FAST kinase leucine-rich" evidence="1">
    <location>
        <begin position="398"/>
        <end position="470"/>
    </location>
</feature>
<gene>
    <name evidence="2" type="ORF">O3P69_004182</name>
</gene>
<accession>A0AAW0UFG8</accession>
<evidence type="ECO:0000313" key="2">
    <source>
        <dbReference type="EMBL" id="KAK8398907.1"/>
    </source>
</evidence>
<evidence type="ECO:0000259" key="1">
    <source>
        <dbReference type="Pfam" id="PF06743"/>
    </source>
</evidence>
<comment type="caution">
    <text evidence="2">The sequence shown here is derived from an EMBL/GenBank/DDBJ whole genome shotgun (WGS) entry which is preliminary data.</text>
</comment>
<organism evidence="2 3">
    <name type="scientific">Scylla paramamosain</name>
    <name type="common">Mud crab</name>
    <dbReference type="NCBI Taxonomy" id="85552"/>
    <lineage>
        <taxon>Eukaryota</taxon>
        <taxon>Metazoa</taxon>
        <taxon>Ecdysozoa</taxon>
        <taxon>Arthropoda</taxon>
        <taxon>Crustacea</taxon>
        <taxon>Multicrustacea</taxon>
        <taxon>Malacostraca</taxon>
        <taxon>Eumalacostraca</taxon>
        <taxon>Eucarida</taxon>
        <taxon>Decapoda</taxon>
        <taxon>Pleocyemata</taxon>
        <taxon>Brachyura</taxon>
        <taxon>Eubrachyura</taxon>
        <taxon>Portunoidea</taxon>
        <taxon>Portunidae</taxon>
        <taxon>Portuninae</taxon>
        <taxon>Scylla</taxon>
    </lineage>
</organism>
<sequence length="655" mass="74860">MLRALSRVILQPKKAGLVKCRTEVQICLRAFPERSLCQSFYSVIPQKNATEESLFSKKLLEYIRGNAEYAASVKSLPDQSNFSSTVNALKGHQLHLVIAHSSELKPNFILELFTHYASEKQNITQDIISKKGLMSMVKERVFQAIPLMTQNELRKFAVIIRNLKFERSRYLIDIAGRIVQECGQRAAEVALEQCLHFFDIMLILHGNNIYRKKQFDIFISLFEYHTATATPHQLVQILHYISFAKKNRLSREYVHVLITKLEEVLEHLSFVDYGIALNGMFKCNVKLDKSSSLIKKTAKWLQVKAEQSERLSDLESFAFVAMVKVIRAAKYYDKDLLSSIGTFIMKSTVDTLQPEVIAHTLALYANSQVYDLEIFTKVESLVLQHLTNPTQTIRVKDISRILWSFSHVGHKGSDCFLDIIANVLIRSVHMGKLEFYPEHLSGSLFSMAVLGYYPKELIKEAFQPQKVEKLKGYQRSKQLSRLMALHQAVKIEVPEVNVAIPETHMNDLPKRTLSDEMLYRPALAHLMKGAIYINKSVGTSVLELKFPILFINHANLVFYPQRLKDLNDSGNFVLNQLTNCKAIIGEKRVAIEILDSKSLLNGSMDVIGIVKMKLRLMSQCGWVVHKLHENDINRFSSDEHTMGAFILDTLSKFKM</sequence>
<dbReference type="EMBL" id="JARAKH010000012">
    <property type="protein sequence ID" value="KAK8398907.1"/>
    <property type="molecule type" value="Genomic_DNA"/>
</dbReference>
<dbReference type="Pfam" id="PF06743">
    <property type="entry name" value="FAST_1"/>
    <property type="match status" value="1"/>
</dbReference>
<protein>
    <recommendedName>
        <fullName evidence="1">FAST kinase leucine-rich domain-containing protein</fullName>
    </recommendedName>
</protein>
<dbReference type="AlphaFoldDB" id="A0AAW0UFG8"/>
<proteinExistence type="predicted"/>
<dbReference type="InterPro" id="IPR010622">
    <property type="entry name" value="FAST_Leu-rich"/>
</dbReference>
<reference evidence="2 3" key="1">
    <citation type="submission" date="2023-03" db="EMBL/GenBank/DDBJ databases">
        <title>High-quality genome of Scylla paramamosain provides insights in environmental adaptation.</title>
        <authorList>
            <person name="Zhang L."/>
        </authorList>
    </citation>
    <scope>NUCLEOTIDE SEQUENCE [LARGE SCALE GENOMIC DNA]</scope>
    <source>
        <strain evidence="2">LZ_2023a</strain>
        <tissue evidence="2">Muscle</tissue>
    </source>
</reference>
<keyword evidence="3" id="KW-1185">Reference proteome</keyword>
<name>A0AAW0UFG8_SCYPA</name>
<evidence type="ECO:0000313" key="3">
    <source>
        <dbReference type="Proteomes" id="UP001487740"/>
    </source>
</evidence>
<dbReference type="GO" id="GO:0044528">
    <property type="term" value="P:regulation of mitochondrial mRNA stability"/>
    <property type="evidence" value="ECO:0007669"/>
    <property type="project" value="InterPro"/>
</dbReference>
<dbReference type="Proteomes" id="UP001487740">
    <property type="component" value="Unassembled WGS sequence"/>
</dbReference>